<sequence>MSEPEANMVPLSLETYLGKHVFYNVPAGHPAIKAVADLDMARLDKSSKPELIRSLLSVVRASMEEDDPLWTFVANYSYNEGKLADKLKLKNAENIEDTARYDLASVEFVEGHVSGSLSQTATIVAIPMPAKK</sequence>
<organism evidence="1">
    <name type="scientific">viral metagenome</name>
    <dbReference type="NCBI Taxonomy" id="1070528"/>
    <lineage>
        <taxon>unclassified sequences</taxon>
        <taxon>metagenomes</taxon>
        <taxon>organismal metagenomes</taxon>
    </lineage>
</organism>
<dbReference type="AlphaFoldDB" id="A0A6C0HLS5"/>
<evidence type="ECO:0000313" key="1">
    <source>
        <dbReference type="EMBL" id="QHT81648.1"/>
    </source>
</evidence>
<reference evidence="1" key="1">
    <citation type="journal article" date="2020" name="Nature">
        <title>Giant virus diversity and host interactions through global metagenomics.</title>
        <authorList>
            <person name="Schulz F."/>
            <person name="Roux S."/>
            <person name="Paez-Espino D."/>
            <person name="Jungbluth S."/>
            <person name="Walsh D.A."/>
            <person name="Denef V.J."/>
            <person name="McMahon K.D."/>
            <person name="Konstantinidis K.T."/>
            <person name="Eloe-Fadrosh E.A."/>
            <person name="Kyrpides N.C."/>
            <person name="Woyke T."/>
        </authorList>
    </citation>
    <scope>NUCLEOTIDE SEQUENCE</scope>
    <source>
        <strain evidence="1">GVMAG-M-3300023184-13</strain>
    </source>
</reference>
<accession>A0A6C0HLS5</accession>
<proteinExistence type="predicted"/>
<dbReference type="EMBL" id="MN739987">
    <property type="protein sequence ID" value="QHT81648.1"/>
    <property type="molecule type" value="Genomic_DNA"/>
</dbReference>
<protein>
    <submittedName>
        <fullName evidence="1">Uncharacterized protein</fullName>
    </submittedName>
</protein>
<name>A0A6C0HLS5_9ZZZZ</name>